<keyword evidence="6" id="KW-1185">Reference proteome</keyword>
<sequence length="209" mass="23704">MIGFSRGKILTIVAATALLMVYGGLDWGNKPLHPHPDSIGVNSAPIPEFTYIDQNGVSFGTEDLKGSIWLADIIYTRCPDVASPMTANKVRLQKRLQKENLDVKLVSFSADPLFDSPSRLRQYGNHLHVDFSNWHFLTHNSEPQLHRFLKAAFGDPVQREGFPSEESPPQISHSTRFYLIDQDGKVMSHYNGLQPDYDQIIRDIRTLQR</sequence>
<reference evidence="5 6" key="1">
    <citation type="submission" date="2017-05" db="EMBL/GenBank/DDBJ databases">
        <authorList>
            <person name="Varghese N."/>
            <person name="Submissions S."/>
        </authorList>
    </citation>
    <scope>NUCLEOTIDE SEQUENCE [LARGE SCALE GENOMIC DNA]</scope>
    <source>
        <strain evidence="5 6">DSM 45474</strain>
    </source>
</reference>
<dbReference type="RefSeq" id="WP_142505697.1">
    <property type="nucleotide sequence ID" value="NZ_FXTI01000006.1"/>
</dbReference>
<keyword evidence="2 3" id="KW-0186">Copper</keyword>
<evidence type="ECO:0000256" key="3">
    <source>
        <dbReference type="PIRSR" id="PIRSR603782-1"/>
    </source>
</evidence>
<evidence type="ECO:0000313" key="6">
    <source>
        <dbReference type="Proteomes" id="UP000315636"/>
    </source>
</evidence>
<evidence type="ECO:0000256" key="1">
    <source>
        <dbReference type="ARBA" id="ARBA00010996"/>
    </source>
</evidence>
<dbReference type="InterPro" id="IPR003782">
    <property type="entry name" value="SCO1/SenC"/>
</dbReference>
<dbReference type="CDD" id="cd02968">
    <property type="entry name" value="SCO"/>
    <property type="match status" value="1"/>
</dbReference>
<organism evidence="5 6">
    <name type="scientific">Melghirimyces algeriensis</name>
    <dbReference type="NCBI Taxonomy" id="910412"/>
    <lineage>
        <taxon>Bacteria</taxon>
        <taxon>Bacillati</taxon>
        <taxon>Bacillota</taxon>
        <taxon>Bacilli</taxon>
        <taxon>Bacillales</taxon>
        <taxon>Thermoactinomycetaceae</taxon>
        <taxon>Melghirimyces</taxon>
    </lineage>
</organism>
<protein>
    <submittedName>
        <fullName evidence="5">Protein SCO1/2</fullName>
    </submittedName>
</protein>
<comment type="similarity">
    <text evidence="1">Belongs to the SCO1/2 family.</text>
</comment>
<evidence type="ECO:0000256" key="2">
    <source>
        <dbReference type="ARBA" id="ARBA00023008"/>
    </source>
</evidence>
<dbReference type="SUPFAM" id="SSF52833">
    <property type="entry name" value="Thioredoxin-like"/>
    <property type="match status" value="1"/>
</dbReference>
<dbReference type="Pfam" id="PF02630">
    <property type="entry name" value="SCO1-SenC"/>
    <property type="match status" value="1"/>
</dbReference>
<dbReference type="GO" id="GO:0046872">
    <property type="term" value="F:metal ion binding"/>
    <property type="evidence" value="ECO:0007669"/>
    <property type="project" value="UniProtKB-KW"/>
</dbReference>
<dbReference type="PANTHER" id="PTHR12151">
    <property type="entry name" value="ELECTRON TRANSPORT PROTIN SCO1/SENC FAMILY MEMBER"/>
    <property type="match status" value="1"/>
</dbReference>
<dbReference type="PROSITE" id="PS51352">
    <property type="entry name" value="THIOREDOXIN_2"/>
    <property type="match status" value="1"/>
</dbReference>
<feature type="binding site" evidence="3">
    <location>
        <position position="78"/>
    </location>
    <ligand>
        <name>Cu cation</name>
        <dbReference type="ChEBI" id="CHEBI:23378"/>
    </ligand>
</feature>
<proteinExistence type="inferred from homology"/>
<name>A0A521DL21_9BACL</name>
<dbReference type="EMBL" id="FXTI01000006">
    <property type="protein sequence ID" value="SMO72328.1"/>
    <property type="molecule type" value="Genomic_DNA"/>
</dbReference>
<feature type="domain" description="Thioredoxin" evidence="4">
    <location>
        <begin position="40"/>
        <end position="209"/>
    </location>
</feature>
<dbReference type="InterPro" id="IPR013766">
    <property type="entry name" value="Thioredoxin_domain"/>
</dbReference>
<dbReference type="PANTHER" id="PTHR12151:SF25">
    <property type="entry name" value="LINALOOL DEHYDRATASE_ISOMERASE DOMAIN-CONTAINING PROTEIN"/>
    <property type="match status" value="1"/>
</dbReference>
<dbReference type="Gene3D" id="3.40.30.10">
    <property type="entry name" value="Glutaredoxin"/>
    <property type="match status" value="1"/>
</dbReference>
<dbReference type="AlphaFoldDB" id="A0A521DL21"/>
<dbReference type="OrthoDB" id="9811998at2"/>
<gene>
    <name evidence="5" type="ORF">SAMN06264849_106112</name>
</gene>
<evidence type="ECO:0000313" key="5">
    <source>
        <dbReference type="EMBL" id="SMO72328.1"/>
    </source>
</evidence>
<feature type="binding site" evidence="3">
    <location>
        <position position="173"/>
    </location>
    <ligand>
        <name>Cu cation</name>
        <dbReference type="ChEBI" id="CHEBI:23378"/>
    </ligand>
</feature>
<keyword evidence="3" id="KW-0479">Metal-binding</keyword>
<dbReference type="Proteomes" id="UP000315636">
    <property type="component" value="Unassembled WGS sequence"/>
</dbReference>
<evidence type="ECO:0000259" key="4">
    <source>
        <dbReference type="PROSITE" id="PS51352"/>
    </source>
</evidence>
<dbReference type="InterPro" id="IPR036249">
    <property type="entry name" value="Thioredoxin-like_sf"/>
</dbReference>
<accession>A0A521DL21</accession>